<keyword evidence="2" id="KW-1185">Reference proteome</keyword>
<protein>
    <submittedName>
        <fullName evidence="1">Uncharacterized protein</fullName>
    </submittedName>
</protein>
<reference evidence="1 2" key="1">
    <citation type="submission" date="2015-06" db="EMBL/GenBank/DDBJ databases">
        <title>Prevotella sp. 109, sp. nov., a novel member of the family Prevotellaceae isolated from human faeces.</title>
        <authorList>
            <person name="Shkoporov A.N."/>
            <person name="Chaplin A.V."/>
            <person name="Kafarskaia L.I."/>
            <person name="Efimov B.A."/>
        </authorList>
    </citation>
    <scope>NUCLEOTIDE SEQUENCE [LARGE SCALE GENOMIC DNA]</scope>
    <source>
        <strain evidence="1 2">109</strain>
    </source>
</reference>
<dbReference type="EMBL" id="LFQU01000017">
    <property type="protein sequence ID" value="KOO68202.1"/>
    <property type="molecule type" value="Genomic_DNA"/>
</dbReference>
<comment type="caution">
    <text evidence="1">The sequence shown here is derived from an EMBL/GenBank/DDBJ whole genome shotgun (WGS) entry which is preliminary data.</text>
</comment>
<evidence type="ECO:0000313" key="2">
    <source>
        <dbReference type="Proteomes" id="UP000036951"/>
    </source>
</evidence>
<organism evidence="1 2">
    <name type="scientific">Xylanibacter rarus</name>
    <dbReference type="NCBI Taxonomy" id="1676614"/>
    <lineage>
        <taxon>Bacteria</taxon>
        <taxon>Pseudomonadati</taxon>
        <taxon>Bacteroidota</taxon>
        <taxon>Bacteroidia</taxon>
        <taxon>Bacteroidales</taxon>
        <taxon>Prevotellaceae</taxon>
        <taxon>Xylanibacter</taxon>
    </lineage>
</organism>
<evidence type="ECO:0000313" key="1">
    <source>
        <dbReference type="EMBL" id="KOO68202.1"/>
    </source>
</evidence>
<name>A0A8E1R0S0_9BACT</name>
<proteinExistence type="predicted"/>
<dbReference type="AlphaFoldDB" id="A0A8E1R0S0"/>
<accession>A0A8E1R0S0</accession>
<gene>
    <name evidence="1" type="ORF">ACU52_09490</name>
</gene>
<dbReference type="Proteomes" id="UP000036951">
    <property type="component" value="Unassembled WGS sequence"/>
</dbReference>
<sequence length="403" mass="44716">MMMVCVALCTTGCGSDSDEDGTTDGTHEDMALENLNGHELKFYYEYEGKLYRAMALYVDKQGTPNVLSYSAVQMIGVTKYAYVKTSQSKATVSMTVMYYQASPDPEGWSDPWHQYDMELNFVSGNQGYAKVTTQYKTLVNGLLTTVKKDDLWYFKIDSDELPDKTLIDICIGNSEGNDDGDGEGNSENVVTSKALKTKVNFVQDGERPCIAVGLTKNSTTGLPDKTGFCIGTSPKPTIENAIIKLNENDECLNGFSRIIGNSGTTLKRGTTYYIRPYHKTGNKIIYYEETSVETPGKNYILTITPTLTKYYNLDYNLKKEGTYTLGITCKVKTANGDKYYREELKTVGKGSGSMSWDSSKSGYDLEDIYYIEFNARDKATGILYISDMASGRAGAKAQLKTKN</sequence>